<reference evidence="2 3" key="1">
    <citation type="submission" date="2019-01" db="EMBL/GenBank/DDBJ databases">
        <title>Agromyces.</title>
        <authorList>
            <person name="Li J."/>
        </authorList>
    </citation>
    <scope>NUCLEOTIDE SEQUENCE [LARGE SCALE GENOMIC DNA]</scope>
    <source>
        <strain evidence="2 3">DSM 15934</strain>
    </source>
</reference>
<organism evidence="2 3">
    <name type="scientific">Agromyces albus</name>
    <dbReference type="NCBI Taxonomy" id="205332"/>
    <lineage>
        <taxon>Bacteria</taxon>
        <taxon>Bacillati</taxon>
        <taxon>Actinomycetota</taxon>
        <taxon>Actinomycetes</taxon>
        <taxon>Micrococcales</taxon>
        <taxon>Microbacteriaceae</taxon>
        <taxon>Agromyces</taxon>
    </lineage>
</organism>
<dbReference type="PANTHER" id="PTHR46825">
    <property type="entry name" value="D-ALANYL-D-ALANINE-CARBOXYPEPTIDASE/ENDOPEPTIDASE AMPH"/>
    <property type="match status" value="1"/>
</dbReference>
<gene>
    <name evidence="2" type="ORF">ESP51_06020</name>
</gene>
<dbReference type="PANTHER" id="PTHR46825:SF7">
    <property type="entry name" value="D-ALANYL-D-ALANINE CARBOXYPEPTIDASE"/>
    <property type="match status" value="1"/>
</dbReference>
<dbReference type="GO" id="GO:0016787">
    <property type="term" value="F:hydrolase activity"/>
    <property type="evidence" value="ECO:0007669"/>
    <property type="project" value="UniProtKB-KW"/>
</dbReference>
<dbReference type="InterPro" id="IPR012338">
    <property type="entry name" value="Beta-lactam/transpept-like"/>
</dbReference>
<proteinExistence type="predicted"/>
<protein>
    <submittedName>
        <fullName evidence="2">Class A beta-lactamase-related serine hydrolase</fullName>
    </submittedName>
</protein>
<dbReference type="InterPro" id="IPR001466">
    <property type="entry name" value="Beta-lactam-related"/>
</dbReference>
<dbReference type="Proteomes" id="UP000293865">
    <property type="component" value="Unassembled WGS sequence"/>
</dbReference>
<dbReference type="AlphaFoldDB" id="A0A4Q2L1J1"/>
<dbReference type="Gene3D" id="3.40.710.10">
    <property type="entry name" value="DD-peptidase/beta-lactamase superfamily"/>
    <property type="match status" value="1"/>
</dbReference>
<dbReference type="Pfam" id="PF00144">
    <property type="entry name" value="Beta-lactamase"/>
    <property type="match status" value="1"/>
</dbReference>
<dbReference type="SUPFAM" id="SSF56601">
    <property type="entry name" value="beta-lactamase/transpeptidase-like"/>
    <property type="match status" value="1"/>
</dbReference>
<keyword evidence="2" id="KW-0378">Hydrolase</keyword>
<accession>A0A4Q2L1J1</accession>
<name>A0A4Q2L1J1_9MICO</name>
<evidence type="ECO:0000313" key="3">
    <source>
        <dbReference type="Proteomes" id="UP000293865"/>
    </source>
</evidence>
<evidence type="ECO:0000313" key="2">
    <source>
        <dbReference type="EMBL" id="RXZ71924.1"/>
    </source>
</evidence>
<dbReference type="InterPro" id="IPR050491">
    <property type="entry name" value="AmpC-like"/>
</dbReference>
<sequence>MGMSSDGVPNGDKVTIRMLTDMTSGVASYTFDEAWLDTYLTEPTTVWTPDELLEAGLGQPPNFEPGERFEYSNTNTVLLGKVIEEVTGRPFTEVLDQQILEPLQLTHTSFPAGDEIPDPHPRGFTLQGTPDDSFEPLDATDWSPTFGWTAGQMISTVDDLLVWGRALGTGQGILDTEESVIRLTSFPGELGYGLAMGCVDGWVGHTGELPGFNTSVFYDTTSDTTVITTVNSDVPTGDCAVSKTLPDNPKELDCMAPATRIFVAISEALGHPFSPPPLS</sequence>
<dbReference type="EMBL" id="SDPN01000008">
    <property type="protein sequence ID" value="RXZ71924.1"/>
    <property type="molecule type" value="Genomic_DNA"/>
</dbReference>
<evidence type="ECO:0000259" key="1">
    <source>
        <dbReference type="Pfam" id="PF00144"/>
    </source>
</evidence>
<feature type="domain" description="Beta-lactamase-related" evidence="1">
    <location>
        <begin position="9"/>
        <end position="237"/>
    </location>
</feature>
<dbReference type="OrthoDB" id="3174977at2"/>
<comment type="caution">
    <text evidence="2">The sequence shown here is derived from an EMBL/GenBank/DDBJ whole genome shotgun (WGS) entry which is preliminary data.</text>
</comment>
<keyword evidence="3" id="KW-1185">Reference proteome</keyword>